<dbReference type="EMBL" id="FCOK02000145">
    <property type="protein sequence ID" value="SAL73964.1"/>
    <property type="molecule type" value="Genomic_DNA"/>
</dbReference>
<reference evidence="1 2" key="1">
    <citation type="submission" date="2016-01" db="EMBL/GenBank/DDBJ databases">
        <authorList>
            <person name="Oliw E.H."/>
        </authorList>
    </citation>
    <scope>NUCLEOTIDE SEQUENCE [LARGE SCALE GENOMIC DNA]</scope>
    <source>
        <strain evidence="1">LMG 27134</strain>
    </source>
</reference>
<organism evidence="1 2">
    <name type="scientific">Caballeronia udeis</name>
    <dbReference type="NCBI Taxonomy" id="1232866"/>
    <lineage>
        <taxon>Bacteria</taxon>
        <taxon>Pseudomonadati</taxon>
        <taxon>Pseudomonadota</taxon>
        <taxon>Betaproteobacteria</taxon>
        <taxon>Burkholderiales</taxon>
        <taxon>Burkholderiaceae</taxon>
        <taxon>Caballeronia</taxon>
    </lineage>
</organism>
<evidence type="ECO:0000313" key="2">
    <source>
        <dbReference type="Proteomes" id="UP000054683"/>
    </source>
</evidence>
<dbReference type="AlphaFoldDB" id="A0A158JYC7"/>
<evidence type="ECO:0000313" key="1">
    <source>
        <dbReference type="EMBL" id="SAL73964.1"/>
    </source>
</evidence>
<gene>
    <name evidence="1" type="ORF">AWB69_09112</name>
</gene>
<sequence length="45" mass="5167">MSDDFPPLQDALLGGLYRPVLLIVLAWKQDVIFNTWFSAFPRLTT</sequence>
<dbReference type="Proteomes" id="UP000054683">
    <property type="component" value="Unassembled WGS sequence"/>
</dbReference>
<name>A0A158JYC7_9BURK</name>
<proteinExistence type="predicted"/>
<protein>
    <submittedName>
        <fullName evidence="1">Uncharacterized protein</fullName>
    </submittedName>
</protein>
<accession>A0A158JYC7</accession>